<dbReference type="InterPro" id="IPR001992">
    <property type="entry name" value="T2SS_GspF/T4SS_PilC_CS"/>
</dbReference>
<evidence type="ECO:0000256" key="10">
    <source>
        <dbReference type="RuleBase" id="RU003923"/>
    </source>
</evidence>
<organism evidence="13 14">
    <name type="scientific">Sphingobacterium anhuiense</name>
    <dbReference type="NCBI Taxonomy" id="493780"/>
    <lineage>
        <taxon>Bacteria</taxon>
        <taxon>Pseudomonadati</taxon>
        <taxon>Bacteroidota</taxon>
        <taxon>Sphingobacteriia</taxon>
        <taxon>Sphingobacteriales</taxon>
        <taxon>Sphingobacteriaceae</taxon>
        <taxon>Sphingobacterium</taxon>
    </lineage>
</organism>
<dbReference type="PANTHER" id="PTHR30012">
    <property type="entry name" value="GENERAL SECRETION PATHWAY PROTEIN"/>
    <property type="match status" value="1"/>
</dbReference>
<reference evidence="14" key="1">
    <citation type="journal article" date="2019" name="Int. J. Syst. Evol. Microbiol.">
        <title>The Global Catalogue of Microorganisms (GCM) 10K type strain sequencing project: providing services to taxonomists for standard genome sequencing and annotation.</title>
        <authorList>
            <consortium name="The Broad Institute Genomics Platform"/>
            <consortium name="The Broad Institute Genome Sequencing Center for Infectious Disease"/>
            <person name="Wu L."/>
            <person name="Ma J."/>
        </authorList>
    </citation>
    <scope>NUCLEOTIDE SEQUENCE [LARGE SCALE GENOMIC DNA]</scope>
    <source>
        <strain evidence="14">KCTC 22209</strain>
    </source>
</reference>
<evidence type="ECO:0000256" key="5">
    <source>
        <dbReference type="ARBA" id="ARBA00022475"/>
    </source>
</evidence>
<dbReference type="Proteomes" id="UP001597509">
    <property type="component" value="Unassembled WGS sequence"/>
</dbReference>
<keyword evidence="7 11" id="KW-1133">Transmembrane helix</keyword>
<proteinExistence type="inferred from homology"/>
<keyword evidence="14" id="KW-1185">Reference proteome</keyword>
<comment type="caution">
    <text evidence="13">The sequence shown here is derived from an EMBL/GenBank/DDBJ whole genome shotgun (WGS) entry which is preliminary data.</text>
</comment>
<dbReference type="RefSeq" id="WP_380920352.1">
    <property type="nucleotide sequence ID" value="NZ_JBHUPE010000004.1"/>
</dbReference>
<evidence type="ECO:0000256" key="3">
    <source>
        <dbReference type="ARBA" id="ARBA00005745"/>
    </source>
</evidence>
<dbReference type="InterPro" id="IPR042094">
    <property type="entry name" value="T2SS_GspF_sf"/>
</dbReference>
<dbReference type="PRINTS" id="PR00812">
    <property type="entry name" value="BCTERIALGSPF"/>
</dbReference>
<evidence type="ECO:0000259" key="12">
    <source>
        <dbReference type="Pfam" id="PF00482"/>
    </source>
</evidence>
<comment type="function">
    <text evidence="1">Component of the type II secretion system inner membrane complex required for the energy-dependent secretion of extracellular factors such as proteases and toxins from the periplasm.</text>
</comment>
<evidence type="ECO:0000313" key="13">
    <source>
        <dbReference type="EMBL" id="MFD2904403.1"/>
    </source>
</evidence>
<feature type="transmembrane region" description="Helical" evidence="11">
    <location>
        <begin position="146"/>
        <end position="168"/>
    </location>
</feature>
<feature type="transmembrane region" description="Helical" evidence="11">
    <location>
        <begin position="203"/>
        <end position="220"/>
    </location>
</feature>
<evidence type="ECO:0000256" key="2">
    <source>
        <dbReference type="ARBA" id="ARBA00004651"/>
    </source>
</evidence>
<evidence type="ECO:0000256" key="1">
    <source>
        <dbReference type="ARBA" id="ARBA00002684"/>
    </source>
</evidence>
<dbReference type="Pfam" id="PF00482">
    <property type="entry name" value="T2SSF"/>
    <property type="match status" value="2"/>
</dbReference>
<feature type="domain" description="Type II secretion system protein GspF" evidence="12">
    <location>
        <begin position="253"/>
        <end position="375"/>
    </location>
</feature>
<evidence type="ECO:0000313" key="14">
    <source>
        <dbReference type="Proteomes" id="UP001597509"/>
    </source>
</evidence>
<sequence length="383" mass="43916">MPQIDISKYKKNKKTQASSSGDQKDFDLMGFLNRDISFGNGQLSDKKKEEFYLEFSTLLLSGVDLKTAFDLLLLDHKNNKDGKTFHAIKEAVLKGESLSEAIQNSGRFSSYEYFSIRIGEETGKLGEVMKELGSFYKSKISQRRKIVSALTYPAIVMTTSLGAVFFMLKFVVPMFADVFTRFGGELPAITALILNISLFLDRTFWWGFLIVLGVFLFFYVNRKKLWYRKWSSIIQLRLPLFGDIIRKIHLARFANTMRLLVSTNTPLLQSIQLVQQMTDFYPIAQSLQETEQYILQGESLHASLAKFPFYPAKTVQLIRVGEEVNRLDFFFEKISSQLTEEVEYKTSTLSSLLEPFIIIFLGLVVGLILIAMYLPMFQMSNSF</sequence>
<evidence type="ECO:0000256" key="4">
    <source>
        <dbReference type="ARBA" id="ARBA00022448"/>
    </source>
</evidence>
<comment type="similarity">
    <text evidence="3 10">Belongs to the GSP F family.</text>
</comment>
<accession>A0ABW5YVM1</accession>
<keyword evidence="6 10" id="KW-0812">Transmembrane</keyword>
<keyword evidence="4 10" id="KW-0813">Transport</keyword>
<dbReference type="PROSITE" id="PS00874">
    <property type="entry name" value="T2SP_F"/>
    <property type="match status" value="1"/>
</dbReference>
<feature type="domain" description="Type II secretion system protein GspF" evidence="12">
    <location>
        <begin position="51"/>
        <end position="173"/>
    </location>
</feature>
<evidence type="ECO:0000256" key="9">
    <source>
        <dbReference type="ARBA" id="ARBA00030750"/>
    </source>
</evidence>
<name>A0ABW5YVM1_9SPHI</name>
<gene>
    <name evidence="13" type="ORF">ACFS6I_10740</name>
</gene>
<keyword evidence="8 11" id="KW-0472">Membrane</keyword>
<protein>
    <recommendedName>
        <fullName evidence="9">General secretion pathway protein F</fullName>
    </recommendedName>
</protein>
<evidence type="ECO:0000256" key="11">
    <source>
        <dbReference type="SAM" id="Phobius"/>
    </source>
</evidence>
<comment type="subcellular location">
    <subcellularLocation>
        <location evidence="2 10">Cell membrane</location>
        <topology evidence="2 10">Multi-pass membrane protein</topology>
    </subcellularLocation>
</comment>
<evidence type="ECO:0000256" key="7">
    <source>
        <dbReference type="ARBA" id="ARBA00022989"/>
    </source>
</evidence>
<feature type="transmembrane region" description="Helical" evidence="11">
    <location>
        <begin position="352"/>
        <end position="374"/>
    </location>
</feature>
<evidence type="ECO:0000256" key="8">
    <source>
        <dbReference type="ARBA" id="ARBA00023136"/>
    </source>
</evidence>
<dbReference type="InterPro" id="IPR018076">
    <property type="entry name" value="T2SS_GspF_dom"/>
</dbReference>
<keyword evidence="5" id="KW-1003">Cell membrane</keyword>
<evidence type="ECO:0000256" key="6">
    <source>
        <dbReference type="ARBA" id="ARBA00022692"/>
    </source>
</evidence>
<dbReference type="EMBL" id="JBHUPE010000004">
    <property type="protein sequence ID" value="MFD2904403.1"/>
    <property type="molecule type" value="Genomic_DNA"/>
</dbReference>
<dbReference type="InterPro" id="IPR003004">
    <property type="entry name" value="GspF/PilC"/>
</dbReference>
<dbReference type="PANTHER" id="PTHR30012:SF0">
    <property type="entry name" value="TYPE II SECRETION SYSTEM PROTEIN F-RELATED"/>
    <property type="match status" value="1"/>
</dbReference>
<dbReference type="Gene3D" id="1.20.81.30">
    <property type="entry name" value="Type II secretion system (T2SS), domain F"/>
    <property type="match status" value="2"/>
</dbReference>